<dbReference type="Pfam" id="PF00076">
    <property type="entry name" value="RRM_1"/>
    <property type="match status" value="1"/>
</dbReference>
<dbReference type="InterPro" id="IPR012677">
    <property type="entry name" value="Nucleotide-bd_a/b_plait_sf"/>
</dbReference>
<evidence type="ECO:0000256" key="1">
    <source>
        <dbReference type="ARBA" id="ARBA00004123"/>
    </source>
</evidence>
<dbReference type="InterPro" id="IPR035979">
    <property type="entry name" value="RBD_domain_sf"/>
</dbReference>
<evidence type="ECO:0000256" key="5">
    <source>
        <dbReference type="SAM" id="MobiDB-lite"/>
    </source>
</evidence>
<organism evidence="8 9">
    <name type="scientific">Discina gigas</name>
    <dbReference type="NCBI Taxonomy" id="1032678"/>
    <lineage>
        <taxon>Eukaryota</taxon>
        <taxon>Fungi</taxon>
        <taxon>Dikarya</taxon>
        <taxon>Ascomycota</taxon>
        <taxon>Pezizomycotina</taxon>
        <taxon>Pezizomycetes</taxon>
        <taxon>Pezizales</taxon>
        <taxon>Discinaceae</taxon>
        <taxon>Discina</taxon>
    </lineage>
</organism>
<feature type="compositionally biased region" description="Low complexity" evidence="5">
    <location>
        <begin position="401"/>
        <end position="416"/>
    </location>
</feature>
<dbReference type="InterPro" id="IPR000467">
    <property type="entry name" value="G_patch_dom"/>
</dbReference>
<gene>
    <name evidence="8" type="ORF">Q9L58_000452</name>
</gene>
<dbReference type="PROSITE" id="PS50102">
    <property type="entry name" value="RRM"/>
    <property type="match status" value="1"/>
</dbReference>
<feature type="compositionally biased region" description="Basic and acidic residues" evidence="5">
    <location>
        <begin position="423"/>
        <end position="435"/>
    </location>
</feature>
<feature type="compositionally biased region" description="Basic and acidic residues" evidence="5">
    <location>
        <begin position="322"/>
        <end position="344"/>
    </location>
</feature>
<keyword evidence="3" id="KW-0539">Nucleus</keyword>
<accession>A0ABR3GY19</accession>
<keyword evidence="2 4" id="KW-0694">RNA-binding</keyword>
<evidence type="ECO:0000256" key="3">
    <source>
        <dbReference type="ARBA" id="ARBA00023242"/>
    </source>
</evidence>
<feature type="region of interest" description="Disordered" evidence="5">
    <location>
        <begin position="322"/>
        <end position="370"/>
    </location>
</feature>
<evidence type="ECO:0000313" key="9">
    <source>
        <dbReference type="Proteomes" id="UP001447188"/>
    </source>
</evidence>
<evidence type="ECO:0000259" key="6">
    <source>
        <dbReference type="PROSITE" id="PS50102"/>
    </source>
</evidence>
<protein>
    <recommendedName>
        <fullName evidence="10">RNA-binding protein</fullName>
    </recommendedName>
</protein>
<dbReference type="Gene3D" id="3.30.70.330">
    <property type="match status" value="2"/>
</dbReference>
<feature type="domain" description="RRM" evidence="6">
    <location>
        <begin position="170"/>
        <end position="271"/>
    </location>
</feature>
<feature type="region of interest" description="Disordered" evidence="5">
    <location>
        <begin position="514"/>
        <end position="542"/>
    </location>
</feature>
<evidence type="ECO:0000313" key="8">
    <source>
        <dbReference type="EMBL" id="KAL0640481.1"/>
    </source>
</evidence>
<feature type="region of interest" description="Disordered" evidence="5">
    <location>
        <begin position="387"/>
        <end position="435"/>
    </location>
</feature>
<dbReference type="InterPro" id="IPR000504">
    <property type="entry name" value="RRM_dom"/>
</dbReference>
<proteinExistence type="predicted"/>
<dbReference type="EMBL" id="JBBBZM010000003">
    <property type="protein sequence ID" value="KAL0640481.1"/>
    <property type="molecule type" value="Genomic_DNA"/>
</dbReference>
<keyword evidence="9" id="KW-1185">Reference proteome</keyword>
<evidence type="ECO:0000256" key="4">
    <source>
        <dbReference type="PROSITE-ProRule" id="PRU00176"/>
    </source>
</evidence>
<dbReference type="SMART" id="SM00360">
    <property type="entry name" value="RRM"/>
    <property type="match status" value="1"/>
</dbReference>
<dbReference type="PANTHER" id="PTHR13948:SF3">
    <property type="entry name" value="FI21118P1"/>
    <property type="match status" value="1"/>
</dbReference>
<reference evidence="8 9" key="1">
    <citation type="submission" date="2024-02" db="EMBL/GenBank/DDBJ databases">
        <title>Discinaceae phylogenomics.</title>
        <authorList>
            <person name="Dirks A.C."/>
            <person name="James T.Y."/>
        </authorList>
    </citation>
    <scope>NUCLEOTIDE SEQUENCE [LARGE SCALE GENOMIC DNA]</scope>
    <source>
        <strain evidence="8 9">ACD0624</strain>
    </source>
</reference>
<evidence type="ECO:0000259" key="7">
    <source>
        <dbReference type="PROSITE" id="PS50174"/>
    </source>
</evidence>
<evidence type="ECO:0000256" key="2">
    <source>
        <dbReference type="ARBA" id="ARBA00022884"/>
    </source>
</evidence>
<dbReference type="Pfam" id="PF01585">
    <property type="entry name" value="G-patch"/>
    <property type="match status" value="1"/>
</dbReference>
<evidence type="ECO:0008006" key="10">
    <source>
        <dbReference type="Google" id="ProtNLM"/>
    </source>
</evidence>
<dbReference type="PANTHER" id="PTHR13948">
    <property type="entry name" value="RNA-BINDING PROTEIN"/>
    <property type="match status" value="1"/>
</dbReference>
<dbReference type="PROSITE" id="PS50174">
    <property type="entry name" value="G_PATCH"/>
    <property type="match status" value="1"/>
</dbReference>
<comment type="caution">
    <text evidence="8">The sequence shown here is derived from an EMBL/GenBank/DDBJ whole genome shotgun (WGS) entry which is preliminary data.</text>
</comment>
<comment type="subcellular location">
    <subcellularLocation>
        <location evidence="1">Nucleus</location>
    </subcellularLocation>
</comment>
<dbReference type="SMART" id="SM00443">
    <property type="entry name" value="G_patch"/>
    <property type="match status" value="1"/>
</dbReference>
<dbReference type="SUPFAM" id="SSF54928">
    <property type="entry name" value="RNA-binding domain, RBD"/>
    <property type="match status" value="2"/>
</dbReference>
<feature type="domain" description="G-patch" evidence="7">
    <location>
        <begin position="536"/>
        <end position="582"/>
    </location>
</feature>
<dbReference type="Proteomes" id="UP001447188">
    <property type="component" value="Unassembled WGS sequence"/>
</dbReference>
<name>A0ABR3GY19_9PEZI</name>
<sequence>MRGLKDGLQVEGVEKVAVIRDRKTGISRQFAFVHFYSVPDARAFLEQHYPTLNLGHSADRCRIAFSRERENDDRRGRRRDEGEEEWKCRVVSIPILDVRSVVAVVAVVVQRGERGTFHGCLLLNYPRRLECFRCQTPRTEVTLTGTLTHPTPTHFMNDGERDMASSPPSQFLLFRGLEPTVSEELLARGALKLTVPNGVTPESSKTGPIGAKEASLKRILLVRDRKTDESWRYGFVEFATATEAQAALAAYNKMKKFTISSKPVTASYIHPGVFVPVYNAPRGAERFTFLPMTANVGGGLRLAYWDDDGYVSEHIVAKLEETPKAKEAGGKEKTKGSKGIKDGVDGGGKTKKRKAEKESIGAAPAATKKAVPAHLQFWQNRHSELHGIKNPEVTGSKPDADGGSTDDSEKGSTGSGTKKRKTEQKGEEPPQRETFADMNKLACLLCSRMFKTPEKVHEHERVSNLHLANLKDPAMREAALKKLAKAGINPTPASNEPEYRDRAKERRQVFGKLTVPAAASKKTASRKESPPPEPEQPSKGAALLGKMGWTSGQGLGASGEGRTEHLVAEMYTQGVGLGMKGAKVGDVEEVSKGGGIGGGSYSEFVKRTKEKAKERYQEME</sequence>